<dbReference type="OrthoDB" id="5125733at2759"/>
<dbReference type="PANTHER" id="PTHR33112">
    <property type="entry name" value="DOMAIN PROTEIN, PUTATIVE-RELATED"/>
    <property type="match status" value="1"/>
</dbReference>
<evidence type="ECO:0000313" key="3">
    <source>
        <dbReference type="Proteomes" id="UP000235786"/>
    </source>
</evidence>
<organism evidence="2 3">
    <name type="scientific">Hyaloscypha variabilis (strain UAMH 11265 / GT02V1 / F)</name>
    <name type="common">Meliniomyces variabilis</name>
    <dbReference type="NCBI Taxonomy" id="1149755"/>
    <lineage>
        <taxon>Eukaryota</taxon>
        <taxon>Fungi</taxon>
        <taxon>Dikarya</taxon>
        <taxon>Ascomycota</taxon>
        <taxon>Pezizomycotina</taxon>
        <taxon>Leotiomycetes</taxon>
        <taxon>Helotiales</taxon>
        <taxon>Hyaloscyphaceae</taxon>
        <taxon>Hyaloscypha</taxon>
        <taxon>Hyaloscypha variabilis</taxon>
    </lineage>
</organism>
<dbReference type="AlphaFoldDB" id="A0A2J6S5G2"/>
<proteinExistence type="predicted"/>
<dbReference type="InterPro" id="IPR010730">
    <property type="entry name" value="HET"/>
</dbReference>
<name>A0A2J6S5G2_HYAVF</name>
<protein>
    <submittedName>
        <fullName evidence="2">HET-domain-containing protein</fullName>
    </submittedName>
</protein>
<feature type="domain" description="Heterokaryon incompatibility" evidence="1">
    <location>
        <begin position="215"/>
        <end position="357"/>
    </location>
</feature>
<gene>
    <name evidence="2" type="ORF">L207DRAFT_523438</name>
</gene>
<dbReference type="EMBL" id="KZ613939">
    <property type="protein sequence ID" value="PMD45991.1"/>
    <property type="molecule type" value="Genomic_DNA"/>
</dbReference>
<reference evidence="2 3" key="1">
    <citation type="submission" date="2016-04" db="EMBL/GenBank/DDBJ databases">
        <title>A degradative enzymes factory behind the ericoid mycorrhizal symbiosis.</title>
        <authorList>
            <consortium name="DOE Joint Genome Institute"/>
            <person name="Martino E."/>
            <person name="Morin E."/>
            <person name="Grelet G."/>
            <person name="Kuo A."/>
            <person name="Kohler A."/>
            <person name="Daghino S."/>
            <person name="Barry K."/>
            <person name="Choi C."/>
            <person name="Cichocki N."/>
            <person name="Clum A."/>
            <person name="Copeland A."/>
            <person name="Hainaut M."/>
            <person name="Haridas S."/>
            <person name="Labutti K."/>
            <person name="Lindquist E."/>
            <person name="Lipzen A."/>
            <person name="Khouja H.-R."/>
            <person name="Murat C."/>
            <person name="Ohm R."/>
            <person name="Olson A."/>
            <person name="Spatafora J."/>
            <person name="Veneault-Fourrey C."/>
            <person name="Henrissat B."/>
            <person name="Grigoriev I."/>
            <person name="Martin F."/>
            <person name="Perotto S."/>
        </authorList>
    </citation>
    <scope>NUCLEOTIDE SEQUENCE [LARGE SCALE GENOMIC DNA]</scope>
    <source>
        <strain evidence="2 3">F</strain>
    </source>
</reference>
<dbReference type="Proteomes" id="UP000235786">
    <property type="component" value="Unassembled WGS sequence"/>
</dbReference>
<dbReference type="Pfam" id="PF06985">
    <property type="entry name" value="HET"/>
    <property type="match status" value="1"/>
</dbReference>
<evidence type="ECO:0000313" key="2">
    <source>
        <dbReference type="EMBL" id="PMD45991.1"/>
    </source>
</evidence>
<accession>A0A2J6S5G2</accession>
<evidence type="ECO:0000259" key="1">
    <source>
        <dbReference type="Pfam" id="PF06985"/>
    </source>
</evidence>
<keyword evidence="3" id="KW-1185">Reference proteome</keyword>
<dbReference type="PANTHER" id="PTHR33112:SF16">
    <property type="entry name" value="HETEROKARYON INCOMPATIBILITY DOMAIN-CONTAINING PROTEIN"/>
    <property type="match status" value="1"/>
</dbReference>
<sequence>MTATTEGLRDLVSQPGYKHHLVEDLVKSAKKGCALCAFISNVVSRGFYQCEGLESKVEWTLEEMESIFISACCEQDESFHSDGSKVPSITETTLAFGYISKHGRYYSAYENVPVSFLKLTIFADPAAPTNLSLPALTEELALFCAKQPSLSESVRGTQIAEGIKRHLGECLTGHLSTCPSNDSPVLPRRVINVESKENSQGLSLHINSSDEHARYVALSYCWGDPPHPFITTRITLENPSIVDWTLIPATIMDAVLVTRSLGIRYLWVDALCIVQDDEVDKAEEIKRMGAIYKSATITIAAANSPNVNRGFLEDRPVAKISLPTVLPGGTYGALWVGGACPAPLHEPLDTRGWTLQESFLSPRILHYGSTGLIWKCQKKIFEPVLESYGLYTVPPKLQARIPSGIFNVDSLDTVETNHFWGHIQRAYSSRHLRLLEDRFRAIGGIAEEMQRVSNDTYIAGIWKNYIVQGLAWKYNDTIPNHHGVRGPRQSPSWSWLSVYRPVCTRHCLDDGNEPELVSWSVNLADASSPFGHVLGGELELMATIIQSTKLPVETVSAINLELDYDSSDAEVQSTATFVSDDYYYLHLGRSYGRSIGLLLQLLVDGKFVRQGLVTVQDSDNFIWASEDARRVVIRIV</sequence>